<evidence type="ECO:0000256" key="2">
    <source>
        <dbReference type="ARBA" id="ARBA00023125"/>
    </source>
</evidence>
<dbReference type="EMBL" id="JBEPMB010000001">
    <property type="protein sequence ID" value="MET3612505.1"/>
    <property type="molecule type" value="Genomic_DNA"/>
</dbReference>
<comment type="caution">
    <text evidence="5">The sequence shown here is derived from an EMBL/GenBank/DDBJ whole genome shotgun (WGS) entry which is preliminary data.</text>
</comment>
<sequence>MPGLSGYLTLLDTLAVTPVSDPQPFLTALLEAYDLTHILYADLERQGEMLRPLKLIHDANPQLERLIGTKGTAALEPVFTGLATILGPSEIDRRHLFETVPGSRDGFAAAGLDQRMLVFPLAPSRPGLAFFACTINEKLSNERATTVLLRDLAALAGLFHAKQLATSGIAPPPSPTNHSKPHLTNREREVLQWVADGKTYWEIARILDISERTVRHFMARSREKLEAVSNKQAVAKAVVGGLIAVRQVRSSAPS</sequence>
<dbReference type="Gene3D" id="1.10.10.10">
    <property type="entry name" value="Winged helix-like DNA-binding domain superfamily/Winged helix DNA-binding domain"/>
    <property type="match status" value="1"/>
</dbReference>
<accession>A0ABV2IVI8</accession>
<dbReference type="CDD" id="cd06170">
    <property type="entry name" value="LuxR_C_like"/>
    <property type="match status" value="1"/>
</dbReference>
<evidence type="ECO:0000313" key="6">
    <source>
        <dbReference type="Proteomes" id="UP001549047"/>
    </source>
</evidence>
<dbReference type="PROSITE" id="PS50043">
    <property type="entry name" value="HTH_LUXR_2"/>
    <property type="match status" value="1"/>
</dbReference>
<evidence type="ECO:0000313" key="5">
    <source>
        <dbReference type="EMBL" id="MET3612505.1"/>
    </source>
</evidence>
<dbReference type="InterPro" id="IPR036388">
    <property type="entry name" value="WH-like_DNA-bd_sf"/>
</dbReference>
<evidence type="ECO:0000256" key="3">
    <source>
        <dbReference type="ARBA" id="ARBA00023163"/>
    </source>
</evidence>
<keyword evidence="3" id="KW-0804">Transcription</keyword>
<evidence type="ECO:0000259" key="4">
    <source>
        <dbReference type="PROSITE" id="PS50043"/>
    </source>
</evidence>
<proteinExistence type="predicted"/>
<gene>
    <name evidence="5" type="ORF">ABID16_000810</name>
</gene>
<dbReference type="Proteomes" id="UP001549047">
    <property type="component" value="Unassembled WGS sequence"/>
</dbReference>
<name>A0ABV2IVI8_9HYPH</name>
<keyword evidence="6" id="KW-1185">Reference proteome</keyword>
<dbReference type="PANTHER" id="PTHR44688:SF16">
    <property type="entry name" value="DNA-BINDING TRANSCRIPTIONAL ACTIVATOR DEVR_DOSR"/>
    <property type="match status" value="1"/>
</dbReference>
<feature type="domain" description="HTH luxR-type" evidence="4">
    <location>
        <begin position="176"/>
        <end position="241"/>
    </location>
</feature>
<dbReference type="Pfam" id="PF00196">
    <property type="entry name" value="GerE"/>
    <property type="match status" value="1"/>
</dbReference>
<dbReference type="InterPro" id="IPR000792">
    <property type="entry name" value="Tscrpt_reg_LuxR_C"/>
</dbReference>
<evidence type="ECO:0000256" key="1">
    <source>
        <dbReference type="ARBA" id="ARBA00023015"/>
    </source>
</evidence>
<keyword evidence="1" id="KW-0805">Transcription regulation</keyword>
<dbReference type="PRINTS" id="PR00038">
    <property type="entry name" value="HTHLUXR"/>
</dbReference>
<keyword evidence="2" id="KW-0238">DNA-binding</keyword>
<dbReference type="PANTHER" id="PTHR44688">
    <property type="entry name" value="DNA-BINDING TRANSCRIPTIONAL ACTIVATOR DEVR_DOSR"/>
    <property type="match status" value="1"/>
</dbReference>
<dbReference type="RefSeq" id="WP_354555067.1">
    <property type="nucleotide sequence ID" value="NZ_JBEPMB010000001.1"/>
</dbReference>
<reference evidence="5 6" key="1">
    <citation type="submission" date="2024-06" db="EMBL/GenBank/DDBJ databases">
        <title>Genomic Encyclopedia of Type Strains, Phase IV (KMG-IV): sequencing the most valuable type-strain genomes for metagenomic binning, comparative biology and taxonomic classification.</title>
        <authorList>
            <person name="Goeker M."/>
        </authorList>
    </citation>
    <scope>NUCLEOTIDE SEQUENCE [LARGE SCALE GENOMIC DNA]</scope>
    <source>
        <strain evidence="5 6">DSM 29780</strain>
    </source>
</reference>
<dbReference type="PROSITE" id="PS00622">
    <property type="entry name" value="HTH_LUXR_1"/>
    <property type="match status" value="1"/>
</dbReference>
<protein>
    <submittedName>
        <fullName evidence="5">LuxR family quorum-sensing system transcriptional regulator SinR</fullName>
    </submittedName>
</protein>
<dbReference type="SMART" id="SM00421">
    <property type="entry name" value="HTH_LUXR"/>
    <property type="match status" value="1"/>
</dbReference>
<organism evidence="5 6">
    <name type="scientific">Rhizobium aquaticum</name>
    <dbReference type="NCBI Taxonomy" id="1549636"/>
    <lineage>
        <taxon>Bacteria</taxon>
        <taxon>Pseudomonadati</taxon>
        <taxon>Pseudomonadota</taxon>
        <taxon>Alphaproteobacteria</taxon>
        <taxon>Hyphomicrobiales</taxon>
        <taxon>Rhizobiaceae</taxon>
        <taxon>Rhizobium/Agrobacterium group</taxon>
        <taxon>Rhizobium</taxon>
    </lineage>
</organism>
<dbReference type="SUPFAM" id="SSF46894">
    <property type="entry name" value="C-terminal effector domain of the bipartite response regulators"/>
    <property type="match status" value="1"/>
</dbReference>
<dbReference type="InterPro" id="IPR016032">
    <property type="entry name" value="Sig_transdc_resp-reg_C-effctor"/>
</dbReference>